<dbReference type="Pfam" id="PF07538">
    <property type="entry name" value="ChW"/>
    <property type="match status" value="1"/>
</dbReference>
<feature type="region of interest" description="Disordered" evidence="1">
    <location>
        <begin position="116"/>
        <end position="146"/>
    </location>
</feature>
<comment type="caution">
    <text evidence="2">The sequence shown here is derived from an EMBL/GenBank/DDBJ whole genome shotgun (WGS) entry which is preliminary data.</text>
</comment>
<feature type="compositionally biased region" description="Pro residues" evidence="1">
    <location>
        <begin position="127"/>
        <end position="136"/>
    </location>
</feature>
<evidence type="ECO:0008006" key="4">
    <source>
        <dbReference type="Google" id="ProtNLM"/>
    </source>
</evidence>
<protein>
    <recommendedName>
        <fullName evidence="4">Hydrophobic W protein</fullName>
    </recommendedName>
</protein>
<sequence length="392" mass="41394">MSQSGQIPNQNRIADLKVSGHLMTLDQGLFCVFHAPSQEAPSPAGLPGVRITLPPVPNDNVTISTFDQTGWLGGANNAALIRVVRGPAQVLVTVYQEPDTQHEAPRLQVVRLSDATAATQQTAARPPAQPAVPGAPQPAAAAAGAARKPAEVAAHIQRRGDVGARLGEWMGKPGSRAWIEGFGISPDTLIGPEDIEYQAVLGKGWLSPWAEGGQYCGSRGMALPILGLRVRLKGDAAKKYTCEVEATFTDGTEIGPVDDAEAVESENLAPLEAFRVTITPVGQKKKSQPAPEELLEEEIEDDLELLEAAAELEELTEAVAAPVRRSGTGRQPAKAPRPAAKPRAEKKVSPALSRELPVMKKGTSAKPASSARTTRPAAKTGKTATTRKGTRR</sequence>
<evidence type="ECO:0000313" key="3">
    <source>
        <dbReference type="Proteomes" id="UP000635278"/>
    </source>
</evidence>
<organism evidence="2 3">
    <name type="scientific">Acetobacter musti</name>
    <dbReference type="NCBI Taxonomy" id="864732"/>
    <lineage>
        <taxon>Bacteria</taxon>
        <taxon>Pseudomonadati</taxon>
        <taxon>Pseudomonadota</taxon>
        <taxon>Alphaproteobacteria</taxon>
        <taxon>Acetobacterales</taxon>
        <taxon>Acetobacteraceae</taxon>
        <taxon>Acetobacter</taxon>
    </lineage>
</organism>
<dbReference type="EMBL" id="WOTB01000007">
    <property type="protein sequence ID" value="NHN84449.1"/>
    <property type="molecule type" value="Genomic_DNA"/>
</dbReference>
<feature type="compositionally biased region" description="Low complexity" evidence="1">
    <location>
        <begin position="371"/>
        <end position="392"/>
    </location>
</feature>
<dbReference type="InterPro" id="IPR006637">
    <property type="entry name" value="ChW"/>
</dbReference>
<feature type="compositionally biased region" description="Low complexity" evidence="1">
    <location>
        <begin position="137"/>
        <end position="146"/>
    </location>
</feature>
<feature type="compositionally biased region" description="Low complexity" evidence="1">
    <location>
        <begin position="116"/>
        <end position="126"/>
    </location>
</feature>
<name>A0ABX0JN47_9PROT</name>
<feature type="region of interest" description="Disordered" evidence="1">
    <location>
        <begin position="317"/>
        <end position="392"/>
    </location>
</feature>
<gene>
    <name evidence="2" type="ORF">GOB93_07295</name>
</gene>
<evidence type="ECO:0000313" key="2">
    <source>
        <dbReference type="EMBL" id="NHN84449.1"/>
    </source>
</evidence>
<evidence type="ECO:0000256" key="1">
    <source>
        <dbReference type="SAM" id="MobiDB-lite"/>
    </source>
</evidence>
<proteinExistence type="predicted"/>
<dbReference type="Proteomes" id="UP000635278">
    <property type="component" value="Unassembled WGS sequence"/>
</dbReference>
<dbReference type="RefSeq" id="WP_173582839.1">
    <property type="nucleotide sequence ID" value="NZ_WOTB01000007.1"/>
</dbReference>
<accession>A0ABX0JN47</accession>
<reference evidence="2 3" key="1">
    <citation type="journal article" date="2020" name="Int. J. Syst. Evol. Microbiol.">
        <title>Novel acetic acid bacteria from cider fermentations: Acetobacter conturbans sp. nov. and Acetobacter fallax sp. nov.</title>
        <authorList>
            <person name="Sombolestani A.S."/>
            <person name="Cleenwerck I."/>
            <person name="Cnockaert M."/>
            <person name="Borremans W."/>
            <person name="Wieme A.D."/>
            <person name="De Vuyst L."/>
            <person name="Vandamme P."/>
        </authorList>
    </citation>
    <scope>NUCLEOTIDE SEQUENCE [LARGE SCALE GENOMIC DNA]</scope>
    <source>
        <strain evidence="2 3">LMG 30640</strain>
    </source>
</reference>
<keyword evidence="3" id="KW-1185">Reference proteome</keyword>